<accession>A0A9K3Q3N4</accession>
<evidence type="ECO:0000313" key="3">
    <source>
        <dbReference type="Proteomes" id="UP000693970"/>
    </source>
</evidence>
<gene>
    <name evidence="2" type="ORF">IV203_027808</name>
</gene>
<dbReference type="AlphaFoldDB" id="A0A9K3Q3N4"/>
<name>A0A9K3Q3N4_9STRA</name>
<dbReference type="Proteomes" id="UP000693970">
    <property type="component" value="Unassembled WGS sequence"/>
</dbReference>
<reference evidence="2" key="2">
    <citation type="submission" date="2021-04" db="EMBL/GenBank/DDBJ databases">
        <authorList>
            <person name="Podell S."/>
        </authorList>
    </citation>
    <scope>NUCLEOTIDE SEQUENCE</scope>
    <source>
        <strain evidence="2">Hildebrandi</strain>
    </source>
</reference>
<keyword evidence="2" id="KW-0808">Transferase</keyword>
<evidence type="ECO:0000259" key="1">
    <source>
        <dbReference type="Pfam" id="PF04230"/>
    </source>
</evidence>
<organism evidence="2 3">
    <name type="scientific">Nitzschia inconspicua</name>
    <dbReference type="NCBI Taxonomy" id="303405"/>
    <lineage>
        <taxon>Eukaryota</taxon>
        <taxon>Sar</taxon>
        <taxon>Stramenopiles</taxon>
        <taxon>Ochrophyta</taxon>
        <taxon>Bacillariophyta</taxon>
        <taxon>Bacillariophyceae</taxon>
        <taxon>Bacillariophycidae</taxon>
        <taxon>Bacillariales</taxon>
        <taxon>Bacillariaceae</taxon>
        <taxon>Nitzschia</taxon>
    </lineage>
</organism>
<comment type="caution">
    <text evidence="2">The sequence shown here is derived from an EMBL/GenBank/DDBJ whole genome shotgun (WGS) entry which is preliminary data.</text>
</comment>
<dbReference type="GO" id="GO:0016740">
    <property type="term" value="F:transferase activity"/>
    <property type="evidence" value="ECO:0007669"/>
    <property type="project" value="UniProtKB-KW"/>
</dbReference>
<keyword evidence="3" id="KW-1185">Reference proteome</keyword>
<feature type="domain" description="Polysaccharide pyruvyl transferase" evidence="1">
    <location>
        <begin position="562"/>
        <end position="833"/>
    </location>
</feature>
<dbReference type="InterPro" id="IPR007345">
    <property type="entry name" value="Polysacch_pyruvyl_Trfase"/>
</dbReference>
<reference evidence="2" key="1">
    <citation type="journal article" date="2021" name="Sci. Rep.">
        <title>Diploid genomic architecture of Nitzschia inconspicua, an elite biomass production diatom.</title>
        <authorList>
            <person name="Oliver A."/>
            <person name="Podell S."/>
            <person name="Pinowska A."/>
            <person name="Traller J.C."/>
            <person name="Smith S.R."/>
            <person name="McClure R."/>
            <person name="Beliaev A."/>
            <person name="Bohutskyi P."/>
            <person name="Hill E.A."/>
            <person name="Rabines A."/>
            <person name="Zheng H."/>
            <person name="Allen L.Z."/>
            <person name="Kuo A."/>
            <person name="Grigoriev I.V."/>
            <person name="Allen A.E."/>
            <person name="Hazlebeck D."/>
            <person name="Allen E.E."/>
        </authorList>
    </citation>
    <scope>NUCLEOTIDE SEQUENCE</scope>
    <source>
        <strain evidence="2">Hildebrandi</strain>
    </source>
</reference>
<dbReference type="OrthoDB" id="46445at2759"/>
<dbReference type="Pfam" id="PF04230">
    <property type="entry name" value="PS_pyruv_trans"/>
    <property type="match status" value="1"/>
</dbReference>
<evidence type="ECO:0000313" key="2">
    <source>
        <dbReference type="EMBL" id="KAG7370062.1"/>
    </source>
</evidence>
<dbReference type="EMBL" id="JAGRRH010000005">
    <property type="protein sequence ID" value="KAG7370062.1"/>
    <property type="molecule type" value="Genomic_DNA"/>
</dbReference>
<proteinExistence type="predicted"/>
<protein>
    <submittedName>
        <fullName evidence="2">Polysaccharide pyruvyl transferase</fullName>
    </submittedName>
</protein>
<sequence length="882" mass="101338">MRLRQFFVTISVSSAICGYLVCTTILSAKHEWHLSEVSSQPILRDTTSSIYHRYDFQIQHSVVTRFMIGQGHHPALARARFELFKAFCYPTMVHQTVQKFFWIVLIDPGISPDILQEMTFLLQMIPSQNAYLVLTNDTQWWSDGISPNDEKAEGYEMNLLSIAEEYQQERLVIRSGNTYNLLDTVQILNYESQLSKPRSGQFPPVIGSEGSFEQKLILVETLLDADDGLHRLAIEYMQKDILRRTYQQHQELQRSGTTPSLDKTWWILCVSEYLEWYNPDLFDISADEFAKKGISGGLVGRHKTPTECISAGFTRVGYLDLTRDPRKGFNFPRNSQNRHFQIHDILKPCQHDTQKHCYYRSLVNFPGAVRTRSVMSDNMSHLDPLASLRKKGKHMKLHINNSEKVWTMLANDFSITRDQALTLSQHLYKNREHILYKSENSECIPGFPCLVQNQKTITKLTNSIDKQSNRNQKKLEFNDTLQTLSKVRSTLKKVTKEASKTKLIQPKTIPLYETEKLYIKKRHQCIEAIRKRQMNLVGDIAASFNGTFRQKALLFGPAYHSNVGDHMITLGEVEFLSRLGVKIPEEIDECGQFWQDLIPDCEELTWWKKENFDANGTPVILHGGGNWGDIWPRNQHFRIRSLDTLLQKNFTILGMPQSLYYHNDTLKKMDAQQIEAILSSFKGTLTAQPTFLWRDQYSYDQAVVLYPSARNVLIPDIAFQIGPYNPQPVNDVNVVDVVLFLRDDRESLELSNRNPSSVRSILKSLVGAEKEMSTTFKIVDWNDRLGIFESDNILFTEIAIQLLSMGRVLVCDRLHASILAYLSGIPFVYFDQSYGKISKTLDVALGSAEGCLDGPKSNFARAMNLTQALDMAMKFLRHNTFR</sequence>